<evidence type="ECO:0000313" key="10">
    <source>
        <dbReference type="Proteomes" id="UP000317933"/>
    </source>
</evidence>
<dbReference type="InterPro" id="IPR058245">
    <property type="entry name" value="NreC/VraR/RcsB-like_REC"/>
</dbReference>
<dbReference type="SUPFAM" id="SSF52172">
    <property type="entry name" value="CheY-like"/>
    <property type="match status" value="1"/>
</dbReference>
<keyword evidence="3" id="KW-0805">Transcription regulation</keyword>
<evidence type="ECO:0000259" key="7">
    <source>
        <dbReference type="PROSITE" id="PS50043"/>
    </source>
</evidence>
<dbReference type="InterPro" id="IPR011006">
    <property type="entry name" value="CheY-like_superfamily"/>
</dbReference>
<keyword evidence="4" id="KW-0238">DNA-binding</keyword>
<dbReference type="InterPro" id="IPR039420">
    <property type="entry name" value="WalR-like"/>
</dbReference>
<dbReference type="GO" id="GO:0000160">
    <property type="term" value="P:phosphorelay signal transduction system"/>
    <property type="evidence" value="ECO:0007669"/>
    <property type="project" value="UniProtKB-KW"/>
</dbReference>
<feature type="domain" description="HTH luxR-type" evidence="7">
    <location>
        <begin position="145"/>
        <end position="210"/>
    </location>
</feature>
<dbReference type="EMBL" id="RCZE01000030">
    <property type="protein sequence ID" value="TPG64658.1"/>
    <property type="molecule type" value="Genomic_DNA"/>
</dbReference>
<dbReference type="InterPro" id="IPR016032">
    <property type="entry name" value="Sig_transdc_resp-reg_C-effctor"/>
</dbReference>
<comment type="caution">
    <text evidence="9">The sequence shown here is derived from an EMBL/GenBank/DDBJ whole genome shotgun (WGS) entry which is preliminary data.</text>
</comment>
<dbReference type="Proteomes" id="UP000317933">
    <property type="component" value="Unassembled WGS sequence"/>
</dbReference>
<feature type="domain" description="Response regulatory" evidence="8">
    <location>
        <begin position="5"/>
        <end position="121"/>
    </location>
</feature>
<evidence type="ECO:0000259" key="8">
    <source>
        <dbReference type="PROSITE" id="PS50110"/>
    </source>
</evidence>
<evidence type="ECO:0000313" key="9">
    <source>
        <dbReference type="EMBL" id="TPG64658.1"/>
    </source>
</evidence>
<evidence type="ECO:0000256" key="3">
    <source>
        <dbReference type="ARBA" id="ARBA00023015"/>
    </source>
</evidence>
<feature type="modified residue" description="4-aspartylphosphate" evidence="6">
    <location>
        <position position="56"/>
    </location>
</feature>
<dbReference type="GO" id="GO:0003677">
    <property type="term" value="F:DNA binding"/>
    <property type="evidence" value="ECO:0007669"/>
    <property type="project" value="UniProtKB-KW"/>
</dbReference>
<dbReference type="SUPFAM" id="SSF46894">
    <property type="entry name" value="C-terminal effector domain of the bipartite response regulators"/>
    <property type="match status" value="1"/>
</dbReference>
<protein>
    <submittedName>
        <fullName evidence="9">Response regulator</fullName>
    </submittedName>
</protein>
<evidence type="ECO:0000256" key="5">
    <source>
        <dbReference type="ARBA" id="ARBA00023163"/>
    </source>
</evidence>
<organism evidence="9 10">
    <name type="scientific">Pseudomonas arsenicoxydans</name>
    <dbReference type="NCBI Taxonomy" id="702115"/>
    <lineage>
        <taxon>Bacteria</taxon>
        <taxon>Pseudomonadati</taxon>
        <taxon>Pseudomonadota</taxon>
        <taxon>Gammaproteobacteria</taxon>
        <taxon>Pseudomonadales</taxon>
        <taxon>Pseudomonadaceae</taxon>
        <taxon>Pseudomonas</taxon>
    </lineage>
</organism>
<dbReference type="PANTHER" id="PTHR43214:SF3">
    <property type="entry name" value="RESPONSE REGULATOR UVRY"/>
    <property type="match status" value="1"/>
</dbReference>
<proteinExistence type="predicted"/>
<dbReference type="CDD" id="cd17535">
    <property type="entry name" value="REC_NarL-like"/>
    <property type="match status" value="1"/>
</dbReference>
<reference evidence="9 10" key="1">
    <citation type="journal article" date="2019" name="Environ. Microbiol.">
        <title>Species interactions and distinct microbial communities in high Arctic permafrost affected cryosols are associated with the CH4 and CO2 gas fluxes.</title>
        <authorList>
            <person name="Altshuler I."/>
            <person name="Hamel J."/>
            <person name="Turney S."/>
            <person name="Magnuson E."/>
            <person name="Levesque R."/>
            <person name="Greer C."/>
            <person name="Whyte L.G."/>
        </authorList>
    </citation>
    <scope>NUCLEOTIDE SEQUENCE [LARGE SCALE GENOMIC DNA]</scope>
    <source>
        <strain evidence="9 10">E3</strain>
    </source>
</reference>
<dbReference type="SMART" id="SM00448">
    <property type="entry name" value="REC"/>
    <property type="match status" value="1"/>
</dbReference>
<keyword evidence="5" id="KW-0804">Transcription</keyword>
<dbReference type="AlphaFoldDB" id="A0A502GTB4"/>
<gene>
    <name evidence="9" type="ORF">EAH78_31935</name>
</gene>
<dbReference type="Gene3D" id="3.40.50.2300">
    <property type="match status" value="1"/>
</dbReference>
<dbReference type="GO" id="GO:0006355">
    <property type="term" value="P:regulation of DNA-templated transcription"/>
    <property type="evidence" value="ECO:0007669"/>
    <property type="project" value="InterPro"/>
</dbReference>
<dbReference type="PRINTS" id="PR00038">
    <property type="entry name" value="HTHLUXR"/>
</dbReference>
<evidence type="ECO:0000256" key="6">
    <source>
        <dbReference type="PROSITE-ProRule" id="PRU00169"/>
    </source>
</evidence>
<dbReference type="PROSITE" id="PS00622">
    <property type="entry name" value="HTH_LUXR_1"/>
    <property type="match status" value="1"/>
</dbReference>
<dbReference type="Pfam" id="PF00196">
    <property type="entry name" value="GerE"/>
    <property type="match status" value="1"/>
</dbReference>
<sequence>MPEHRLLLVDDHGLVREGLRGLLEDVKGISVIGEAGNGHEAIALCRELHPDIVLMDLSMPLLDGVSAVTMIRARWPAIRILALTANISESNAAFALDSGAHGYLLKRSRLNVLLMAIERVAAGLTFIDPEMNSLQVQALRINSGKTSAGSSLTGRERQILKLIAEGARNRDISALLSISLKTVETHRLNLMRKLDAHNAADLTQCAFRFGLLVTE</sequence>
<dbReference type="RefSeq" id="WP_140672306.1">
    <property type="nucleotide sequence ID" value="NZ_RCZE01000030.1"/>
</dbReference>
<keyword evidence="2" id="KW-0902">Two-component regulatory system</keyword>
<dbReference type="InterPro" id="IPR000792">
    <property type="entry name" value="Tscrpt_reg_LuxR_C"/>
</dbReference>
<evidence type="ECO:0000256" key="4">
    <source>
        <dbReference type="ARBA" id="ARBA00023125"/>
    </source>
</evidence>
<dbReference type="InterPro" id="IPR001789">
    <property type="entry name" value="Sig_transdc_resp-reg_receiver"/>
</dbReference>
<evidence type="ECO:0000256" key="1">
    <source>
        <dbReference type="ARBA" id="ARBA00022553"/>
    </source>
</evidence>
<dbReference type="CDD" id="cd06170">
    <property type="entry name" value="LuxR_C_like"/>
    <property type="match status" value="1"/>
</dbReference>
<dbReference type="PROSITE" id="PS50043">
    <property type="entry name" value="HTH_LUXR_2"/>
    <property type="match status" value="1"/>
</dbReference>
<name>A0A502GTB4_9PSED</name>
<accession>A0A502GTB4</accession>
<dbReference type="PROSITE" id="PS50110">
    <property type="entry name" value="RESPONSE_REGULATORY"/>
    <property type="match status" value="1"/>
</dbReference>
<dbReference type="PANTHER" id="PTHR43214">
    <property type="entry name" value="TWO-COMPONENT RESPONSE REGULATOR"/>
    <property type="match status" value="1"/>
</dbReference>
<dbReference type="SMART" id="SM00421">
    <property type="entry name" value="HTH_LUXR"/>
    <property type="match status" value="1"/>
</dbReference>
<keyword evidence="1 6" id="KW-0597">Phosphoprotein</keyword>
<dbReference type="Pfam" id="PF00072">
    <property type="entry name" value="Response_reg"/>
    <property type="match status" value="1"/>
</dbReference>
<evidence type="ECO:0000256" key="2">
    <source>
        <dbReference type="ARBA" id="ARBA00023012"/>
    </source>
</evidence>